<keyword evidence="3" id="KW-1185">Reference proteome</keyword>
<proteinExistence type="predicted"/>
<evidence type="ECO:0000256" key="1">
    <source>
        <dbReference type="SAM" id="Phobius"/>
    </source>
</evidence>
<gene>
    <name evidence="2" type="ORF">ACFMB1_05020</name>
</gene>
<dbReference type="NCBIfam" id="NF008528">
    <property type="entry name" value="PRK11463.1-2"/>
    <property type="match status" value="1"/>
</dbReference>
<organism evidence="2 3">
    <name type="scientific">Hyphococcus aureus</name>
    <dbReference type="NCBI Taxonomy" id="2666033"/>
    <lineage>
        <taxon>Bacteria</taxon>
        <taxon>Pseudomonadati</taxon>
        <taxon>Pseudomonadota</taxon>
        <taxon>Alphaproteobacteria</taxon>
        <taxon>Parvularculales</taxon>
        <taxon>Parvularculaceae</taxon>
        <taxon>Hyphococcus</taxon>
    </lineage>
</organism>
<reference evidence="2 3" key="1">
    <citation type="submission" date="2024-09" db="EMBL/GenBank/DDBJ databases">
        <authorList>
            <person name="Zhang Z.-H."/>
        </authorList>
    </citation>
    <scope>NUCLEOTIDE SEQUENCE [LARGE SCALE GENOMIC DNA]</scope>
    <source>
        <strain evidence="2 3">HHTR114</strain>
    </source>
</reference>
<sequence length="128" mass="13675">MFFILLAVFILGPIAEIYVLLTAADAFGILPVIAACLGTAFLGGFLIRLQGLRALNAARMDLETGRLPVASAVDGALLVVAAPLLMTPGFLTDSIGFLLLVPPVRRLLARWALKAIRGHIVRHDDRMG</sequence>
<dbReference type="PANTHER" id="PTHR35335">
    <property type="entry name" value="UPF0716 PROTEIN FXSA"/>
    <property type="match status" value="1"/>
</dbReference>
<evidence type="ECO:0000313" key="3">
    <source>
        <dbReference type="Proteomes" id="UP001596116"/>
    </source>
</evidence>
<dbReference type="InterPro" id="IPR007313">
    <property type="entry name" value="FxsA"/>
</dbReference>
<dbReference type="Pfam" id="PF04186">
    <property type="entry name" value="FxsA"/>
    <property type="match status" value="1"/>
</dbReference>
<keyword evidence="1" id="KW-1133">Transmembrane helix</keyword>
<evidence type="ECO:0000313" key="2">
    <source>
        <dbReference type="EMBL" id="MFC6034893.1"/>
    </source>
</evidence>
<feature type="transmembrane region" description="Helical" evidence="1">
    <location>
        <begin position="27"/>
        <end position="47"/>
    </location>
</feature>
<keyword evidence="1" id="KW-0812">Transmembrane</keyword>
<protein>
    <submittedName>
        <fullName evidence="2">FxsA family protein</fullName>
    </submittedName>
</protein>
<dbReference type="PANTHER" id="PTHR35335:SF1">
    <property type="entry name" value="UPF0716 PROTEIN FXSA"/>
    <property type="match status" value="1"/>
</dbReference>
<dbReference type="RefSeq" id="WP_379879770.1">
    <property type="nucleotide sequence ID" value="NZ_JBHPON010000001.1"/>
</dbReference>
<dbReference type="Proteomes" id="UP001596116">
    <property type="component" value="Unassembled WGS sequence"/>
</dbReference>
<accession>A0ABW1KWS2</accession>
<dbReference type="EMBL" id="JBHPON010000001">
    <property type="protein sequence ID" value="MFC6034893.1"/>
    <property type="molecule type" value="Genomic_DNA"/>
</dbReference>
<name>A0ABW1KWS2_9PROT</name>
<keyword evidence="1" id="KW-0472">Membrane</keyword>
<comment type="caution">
    <text evidence="2">The sequence shown here is derived from an EMBL/GenBank/DDBJ whole genome shotgun (WGS) entry which is preliminary data.</text>
</comment>
<feature type="transmembrane region" description="Helical" evidence="1">
    <location>
        <begin position="67"/>
        <end position="84"/>
    </location>
</feature>